<feature type="transmembrane region" description="Helical" evidence="8">
    <location>
        <begin position="288"/>
        <end position="310"/>
    </location>
</feature>
<evidence type="ECO:0000313" key="9">
    <source>
        <dbReference type="EMBL" id="CAB4621021.1"/>
    </source>
</evidence>
<keyword evidence="6 8" id="KW-1133">Transmembrane helix</keyword>
<dbReference type="GO" id="GO:0009252">
    <property type="term" value="P:peptidoglycan biosynthetic process"/>
    <property type="evidence" value="ECO:0007669"/>
    <property type="project" value="UniProtKB-KW"/>
</dbReference>
<sequence length="536" mass="56514">MTNRIGRSSILLASGTVVSRILGFVSAVVLARTVGLIGSGADAFALANQLPNNVYAIVAGGLLSAVFVPQIINAQLHSDGGEKFVNRLLTLGLSVVLVVTVVAVAAAPFLVAVYTQHTTDTGGHGFGPAELGLATAFAWWCLPQVFFYAAYSLVGEVLNAKGVFGPFTWAPALNNVVAIAGMLWFGQHFTGSVSVAADWDATEVAILAGTATLGVVVQAVALFGFLGRASIRFRPDFRFRGVGLGATTKLAAWTFGMIVVTQVAGIVQSNIASLATAYGEPGLAVLRFGWLVFMLPHSVITVSLGTAYFTQMSTAVRDKQWDRLESDIRESLARISLFMVISAGVLWLTATHVANVFAGEAGNGMADVIAFFTFGLVPFGVVFVLQRIFYALEDTKTPFFVQLIQSAVFTIGALLTGAGPVSLIANGIAVSMSVSIFVHAILMVIFVRRRLGHLGGKLLGLAFARFVIALVPALGVGFIVRGTLPTAPASIELSVLWSIVIAGAMGAVYLCVLLMLRDKSAHDLVAPLRRLGNKRP</sequence>
<dbReference type="PRINTS" id="PR01806">
    <property type="entry name" value="VIRFACTRMVIN"/>
</dbReference>
<dbReference type="AlphaFoldDB" id="A0A6J6I3I7"/>
<dbReference type="GO" id="GO:0034204">
    <property type="term" value="P:lipid translocation"/>
    <property type="evidence" value="ECO:0007669"/>
    <property type="project" value="TreeGrafter"/>
</dbReference>
<feature type="transmembrane region" description="Helical" evidence="8">
    <location>
        <begin position="399"/>
        <end position="418"/>
    </location>
</feature>
<evidence type="ECO:0000256" key="2">
    <source>
        <dbReference type="ARBA" id="ARBA00022475"/>
    </source>
</evidence>
<keyword evidence="5" id="KW-0573">Peptidoglycan synthesis</keyword>
<feature type="transmembrane region" description="Helical" evidence="8">
    <location>
        <begin position="163"/>
        <end position="185"/>
    </location>
</feature>
<evidence type="ECO:0000256" key="5">
    <source>
        <dbReference type="ARBA" id="ARBA00022984"/>
    </source>
</evidence>
<dbReference type="Pfam" id="PF03023">
    <property type="entry name" value="MurJ"/>
    <property type="match status" value="1"/>
</dbReference>
<evidence type="ECO:0000256" key="8">
    <source>
        <dbReference type="SAM" id="Phobius"/>
    </source>
</evidence>
<keyword evidence="4" id="KW-0133">Cell shape</keyword>
<feature type="transmembrane region" description="Helical" evidence="8">
    <location>
        <begin position="131"/>
        <end position="151"/>
    </location>
</feature>
<dbReference type="GO" id="GO:0008360">
    <property type="term" value="P:regulation of cell shape"/>
    <property type="evidence" value="ECO:0007669"/>
    <property type="project" value="UniProtKB-KW"/>
</dbReference>
<dbReference type="PANTHER" id="PTHR47019">
    <property type="entry name" value="LIPID II FLIPPASE MURJ"/>
    <property type="match status" value="1"/>
</dbReference>
<keyword evidence="2" id="KW-1003">Cell membrane</keyword>
<accession>A0A6J6I3I7</accession>
<evidence type="ECO:0000256" key="3">
    <source>
        <dbReference type="ARBA" id="ARBA00022692"/>
    </source>
</evidence>
<keyword evidence="7 8" id="KW-0472">Membrane</keyword>
<feature type="transmembrane region" description="Helical" evidence="8">
    <location>
        <begin position="88"/>
        <end position="111"/>
    </location>
</feature>
<comment type="subcellular location">
    <subcellularLocation>
        <location evidence="1">Cell membrane</location>
        <topology evidence="1">Multi-pass membrane protein</topology>
    </subcellularLocation>
</comment>
<dbReference type="InterPro" id="IPR051050">
    <property type="entry name" value="Lipid_II_flippase_MurJ/MviN"/>
</dbReference>
<proteinExistence type="predicted"/>
<gene>
    <name evidence="9" type="ORF">UFOPK1961_00050</name>
</gene>
<feature type="transmembrane region" description="Helical" evidence="8">
    <location>
        <begin position="369"/>
        <end position="392"/>
    </location>
</feature>
<feature type="transmembrane region" description="Helical" evidence="8">
    <location>
        <begin position="250"/>
        <end position="268"/>
    </location>
</feature>
<evidence type="ECO:0000256" key="1">
    <source>
        <dbReference type="ARBA" id="ARBA00004651"/>
    </source>
</evidence>
<organism evidence="9">
    <name type="scientific">freshwater metagenome</name>
    <dbReference type="NCBI Taxonomy" id="449393"/>
    <lineage>
        <taxon>unclassified sequences</taxon>
        <taxon>metagenomes</taxon>
        <taxon>ecological metagenomes</taxon>
    </lineage>
</organism>
<keyword evidence="3 8" id="KW-0812">Transmembrane</keyword>
<dbReference type="GO" id="GO:0005886">
    <property type="term" value="C:plasma membrane"/>
    <property type="evidence" value="ECO:0007669"/>
    <property type="project" value="UniProtKB-SubCell"/>
</dbReference>
<reference evidence="9" key="1">
    <citation type="submission" date="2020-05" db="EMBL/GenBank/DDBJ databases">
        <authorList>
            <person name="Chiriac C."/>
            <person name="Salcher M."/>
            <person name="Ghai R."/>
            <person name="Kavagutti S V."/>
        </authorList>
    </citation>
    <scope>NUCLEOTIDE SEQUENCE</scope>
</reference>
<dbReference type="PANTHER" id="PTHR47019:SF1">
    <property type="entry name" value="LIPID II FLIPPASE MURJ"/>
    <property type="match status" value="1"/>
</dbReference>
<evidence type="ECO:0000256" key="4">
    <source>
        <dbReference type="ARBA" id="ARBA00022960"/>
    </source>
</evidence>
<feature type="transmembrane region" description="Helical" evidence="8">
    <location>
        <begin position="424"/>
        <end position="446"/>
    </location>
</feature>
<evidence type="ECO:0000256" key="7">
    <source>
        <dbReference type="ARBA" id="ARBA00023136"/>
    </source>
</evidence>
<feature type="transmembrane region" description="Helical" evidence="8">
    <location>
        <begin position="495"/>
        <end position="516"/>
    </location>
</feature>
<protein>
    <submittedName>
        <fullName evidence="9">Unannotated protein</fullName>
    </submittedName>
</protein>
<dbReference type="GO" id="GO:0015648">
    <property type="term" value="F:lipid-linked peptidoglycan transporter activity"/>
    <property type="evidence" value="ECO:0007669"/>
    <property type="project" value="TreeGrafter"/>
</dbReference>
<feature type="transmembrane region" description="Helical" evidence="8">
    <location>
        <begin position="55"/>
        <end position="76"/>
    </location>
</feature>
<dbReference type="InterPro" id="IPR004268">
    <property type="entry name" value="MurJ"/>
</dbReference>
<evidence type="ECO:0000256" key="6">
    <source>
        <dbReference type="ARBA" id="ARBA00022989"/>
    </source>
</evidence>
<feature type="transmembrane region" description="Helical" evidence="8">
    <location>
        <begin position="331"/>
        <end position="349"/>
    </location>
</feature>
<feature type="transmembrane region" description="Helical" evidence="8">
    <location>
        <begin position="458"/>
        <end position="480"/>
    </location>
</feature>
<name>A0A6J6I3I7_9ZZZZ</name>
<feature type="transmembrane region" description="Helical" evidence="8">
    <location>
        <begin position="205"/>
        <end position="229"/>
    </location>
</feature>
<dbReference type="EMBL" id="CAEZVJ010000003">
    <property type="protein sequence ID" value="CAB4621021.1"/>
    <property type="molecule type" value="Genomic_DNA"/>
</dbReference>